<evidence type="ECO:0000256" key="4">
    <source>
        <dbReference type="SAM" id="Phobius"/>
    </source>
</evidence>
<protein>
    <submittedName>
        <fullName evidence="6">Putative DUF21 domain-containing protein</fullName>
    </submittedName>
</protein>
<keyword evidence="2 4" id="KW-1133">Transmembrane helix</keyword>
<evidence type="ECO:0000259" key="5">
    <source>
        <dbReference type="PROSITE" id="PS51846"/>
    </source>
</evidence>
<sequence length="323" mass="35048">MAMPVLNHELRVRGLIKRKHLLLVTLLLCNALAMEALPLVLDRVLPGIAAVVISVTAVLGFGEILPQAFCKAYGLAAGAAAAPLVRCLLVICFPIAWPIAKMLDCLLGHDEGNFYEGEQMAAALEIHKERGHLSTEEAAIMQGALSMARKRSQDGMTPIDRVQSLAADAVLDANTLDWIMRSGILTLEDVLEELINEEIVDETDRFIDAAHEERGPAEQVRQLSAGSMSDDGFVFTAPVTFASSAMTRVNLRRQATAPALSQDGKVLRHRLTTMCDLAQSRSGAREASVRTVGRRARLWSQPMEEPDTQESSGESNSTSECCA</sequence>
<gene>
    <name evidence="6" type="ORF">AK812_SmicGene28057</name>
</gene>
<keyword evidence="7" id="KW-1185">Reference proteome</keyword>
<dbReference type="GO" id="GO:0016020">
    <property type="term" value="C:membrane"/>
    <property type="evidence" value="ECO:0007669"/>
    <property type="project" value="UniProtKB-UniRule"/>
</dbReference>
<evidence type="ECO:0000256" key="1">
    <source>
        <dbReference type="ARBA" id="ARBA00022737"/>
    </source>
</evidence>
<feature type="transmembrane region" description="Helical" evidence="4">
    <location>
        <begin position="73"/>
        <end position="97"/>
    </location>
</feature>
<dbReference type="GO" id="GO:0030026">
    <property type="term" value="P:intracellular manganese ion homeostasis"/>
    <property type="evidence" value="ECO:0007669"/>
    <property type="project" value="TreeGrafter"/>
</dbReference>
<dbReference type="InterPro" id="IPR045095">
    <property type="entry name" value="ACDP"/>
</dbReference>
<dbReference type="PANTHER" id="PTHR12064:SF97">
    <property type="entry name" value="METAL TRANSPORTER CNNM-5"/>
    <property type="match status" value="1"/>
</dbReference>
<feature type="transmembrane region" description="Helical" evidence="4">
    <location>
        <begin position="43"/>
        <end position="61"/>
    </location>
</feature>
<evidence type="ECO:0000256" key="3">
    <source>
        <dbReference type="SAM" id="MobiDB-lite"/>
    </source>
</evidence>
<dbReference type="InterPro" id="IPR002550">
    <property type="entry name" value="CNNM"/>
</dbReference>
<comment type="caution">
    <text evidence="6">The sequence shown here is derived from an EMBL/GenBank/DDBJ whole genome shotgun (WGS) entry which is preliminary data.</text>
</comment>
<organism evidence="6 7">
    <name type="scientific">Symbiodinium microadriaticum</name>
    <name type="common">Dinoflagellate</name>
    <name type="synonym">Zooxanthella microadriatica</name>
    <dbReference type="NCBI Taxonomy" id="2951"/>
    <lineage>
        <taxon>Eukaryota</taxon>
        <taxon>Sar</taxon>
        <taxon>Alveolata</taxon>
        <taxon>Dinophyceae</taxon>
        <taxon>Suessiales</taxon>
        <taxon>Symbiodiniaceae</taxon>
        <taxon>Symbiodinium</taxon>
    </lineage>
</organism>
<accession>A0A1Q9D5B8</accession>
<dbReference type="OrthoDB" id="297971at2759"/>
<evidence type="ECO:0000313" key="7">
    <source>
        <dbReference type="Proteomes" id="UP000186817"/>
    </source>
</evidence>
<proteinExistence type="predicted"/>
<reference evidence="6 7" key="1">
    <citation type="submission" date="2016-02" db="EMBL/GenBank/DDBJ databases">
        <title>Genome analysis of coral dinoflagellate symbionts highlights evolutionary adaptations to a symbiotic lifestyle.</title>
        <authorList>
            <person name="Aranda M."/>
            <person name="Li Y."/>
            <person name="Liew Y.J."/>
            <person name="Baumgarten S."/>
            <person name="Simakov O."/>
            <person name="Wilson M."/>
            <person name="Piel J."/>
            <person name="Ashoor H."/>
            <person name="Bougouffa S."/>
            <person name="Bajic V.B."/>
            <person name="Ryu T."/>
            <person name="Ravasi T."/>
            <person name="Bayer T."/>
            <person name="Micklem G."/>
            <person name="Kim H."/>
            <person name="Bhak J."/>
            <person name="Lajeunesse T.C."/>
            <person name="Voolstra C.R."/>
        </authorList>
    </citation>
    <scope>NUCLEOTIDE SEQUENCE [LARGE SCALE GENOMIC DNA]</scope>
    <source>
        <strain evidence="6 7">CCMP2467</strain>
    </source>
</reference>
<dbReference type="GO" id="GO:0010960">
    <property type="term" value="P:magnesium ion homeostasis"/>
    <property type="evidence" value="ECO:0007669"/>
    <property type="project" value="InterPro"/>
</dbReference>
<keyword evidence="2 4" id="KW-0472">Membrane</keyword>
<dbReference type="Proteomes" id="UP000186817">
    <property type="component" value="Unassembled WGS sequence"/>
</dbReference>
<dbReference type="EMBL" id="LSRX01000715">
    <property type="protein sequence ID" value="OLP90375.1"/>
    <property type="molecule type" value="Genomic_DNA"/>
</dbReference>
<feature type="domain" description="CNNM transmembrane" evidence="5">
    <location>
        <begin position="1"/>
        <end position="137"/>
    </location>
</feature>
<name>A0A1Q9D5B8_SYMMI</name>
<dbReference type="Pfam" id="PF01595">
    <property type="entry name" value="CNNM"/>
    <property type="match status" value="1"/>
</dbReference>
<evidence type="ECO:0000313" key="6">
    <source>
        <dbReference type="EMBL" id="OLP90375.1"/>
    </source>
</evidence>
<evidence type="ECO:0000256" key="2">
    <source>
        <dbReference type="PROSITE-ProRule" id="PRU01193"/>
    </source>
</evidence>
<dbReference type="AlphaFoldDB" id="A0A1Q9D5B8"/>
<dbReference type="PROSITE" id="PS51846">
    <property type="entry name" value="CNNM"/>
    <property type="match status" value="1"/>
</dbReference>
<dbReference type="Gene3D" id="3.10.580.10">
    <property type="entry name" value="CBS-domain"/>
    <property type="match status" value="1"/>
</dbReference>
<feature type="compositionally biased region" description="Polar residues" evidence="3">
    <location>
        <begin position="309"/>
        <end position="323"/>
    </location>
</feature>
<dbReference type="GO" id="GO:0005737">
    <property type="term" value="C:cytoplasm"/>
    <property type="evidence" value="ECO:0007669"/>
    <property type="project" value="TreeGrafter"/>
</dbReference>
<dbReference type="PANTHER" id="PTHR12064">
    <property type="entry name" value="METAL TRANSPORTER CNNM"/>
    <property type="match status" value="1"/>
</dbReference>
<keyword evidence="2 4" id="KW-0812">Transmembrane</keyword>
<keyword evidence="1" id="KW-0677">Repeat</keyword>
<feature type="region of interest" description="Disordered" evidence="3">
    <location>
        <begin position="283"/>
        <end position="323"/>
    </location>
</feature>
<dbReference type="InterPro" id="IPR046342">
    <property type="entry name" value="CBS_dom_sf"/>
</dbReference>